<dbReference type="GeneID" id="36395093"/>
<evidence type="ECO:0000256" key="1">
    <source>
        <dbReference type="ARBA" id="ARBA00010006"/>
    </source>
</evidence>
<dbReference type="InterPro" id="IPR011009">
    <property type="entry name" value="Kinase-like_dom_sf"/>
</dbReference>
<dbReference type="OrthoDB" id="347657at2759"/>
<keyword evidence="4 7" id="KW-0547">Nucleotide-binding</keyword>
<dbReference type="SUPFAM" id="SSF52540">
    <property type="entry name" value="P-loop containing nucleoside triphosphate hydrolases"/>
    <property type="match status" value="1"/>
</dbReference>
<dbReference type="GO" id="GO:0004674">
    <property type="term" value="F:protein serine/threonine kinase activity"/>
    <property type="evidence" value="ECO:0007669"/>
    <property type="project" value="UniProtKB-KW"/>
</dbReference>
<dbReference type="SMART" id="SM00175">
    <property type="entry name" value="RAB"/>
    <property type="match status" value="1"/>
</dbReference>
<dbReference type="SMART" id="SM00220">
    <property type="entry name" value="S_TKc"/>
    <property type="match status" value="1"/>
</dbReference>
<evidence type="ECO:0000313" key="9">
    <source>
        <dbReference type="EMBL" id="CEG35699.1"/>
    </source>
</evidence>
<dbReference type="GO" id="GO:0003924">
    <property type="term" value="F:GTPase activity"/>
    <property type="evidence" value="ECO:0007669"/>
    <property type="project" value="InterPro"/>
</dbReference>
<dbReference type="FunFam" id="3.30.200.20:FF:000042">
    <property type="entry name" value="Aurora kinase A"/>
    <property type="match status" value="1"/>
</dbReference>
<dbReference type="InterPro" id="IPR029052">
    <property type="entry name" value="Metallo-depent_PP-like"/>
</dbReference>
<dbReference type="Pfam" id="PF00069">
    <property type="entry name" value="Pkinase"/>
    <property type="match status" value="1"/>
</dbReference>
<evidence type="ECO:0000313" key="10">
    <source>
        <dbReference type="Proteomes" id="UP000054928"/>
    </source>
</evidence>
<dbReference type="InterPro" id="IPR008271">
    <property type="entry name" value="Ser/Thr_kinase_AS"/>
</dbReference>
<dbReference type="STRING" id="4781.A0A0N7L3F1"/>
<keyword evidence="6 7" id="KW-0067">ATP-binding</keyword>
<dbReference type="NCBIfam" id="TIGR00231">
    <property type="entry name" value="small_GTP"/>
    <property type="match status" value="1"/>
</dbReference>
<protein>
    <submittedName>
        <fullName evidence="9">Agc protein kinase</fullName>
    </submittedName>
</protein>
<evidence type="ECO:0000256" key="4">
    <source>
        <dbReference type="ARBA" id="ARBA00022741"/>
    </source>
</evidence>
<dbReference type="GO" id="GO:0005524">
    <property type="term" value="F:ATP binding"/>
    <property type="evidence" value="ECO:0007669"/>
    <property type="project" value="UniProtKB-UniRule"/>
</dbReference>
<dbReference type="InterPro" id="IPR001806">
    <property type="entry name" value="Small_GTPase"/>
</dbReference>
<dbReference type="PROSITE" id="PS51421">
    <property type="entry name" value="RAS"/>
    <property type="match status" value="1"/>
</dbReference>
<dbReference type="Pfam" id="PF00071">
    <property type="entry name" value="Ras"/>
    <property type="match status" value="1"/>
</dbReference>
<dbReference type="EMBL" id="CCYD01000109">
    <property type="protein sequence ID" value="CEG35699.1"/>
    <property type="molecule type" value="Genomic_DNA"/>
</dbReference>
<sequence length="935" mass="105038">MARHENPFDMQIKLLMIGDSGVGKTCLLLRYANDSFSPTFITTIGIDFKIKNIELDNKKVKLQIWDTAGQERFRTITTSYFRGAQGILLVYDVTDRASFQSIRNWVISTEEGQALADEYGVKFFETSAKNNINVEGGFIEIAREVKNRLMEEGGSHKKDSVNLNAKPAPTICIIFGKDLRFEFLTENCSSKNDASLMVSPKETVNKPSIDEFVQGKILGEGNFSRIIEATHKTTGDKFALKVIEKQRIKRLRLRHQNIFNEINMEKDVLNRLRHPNIVRLYHTFQDDNNLYFLLDLLSGGELLCHLLHNGRQHGLDERLARFYLADIVNAVEYIHRNKILHRDLKPENMVVCNDAGGHIKLIDFGTAKNLDDEKLNGPNFVGTPEYMPPETIENQNPTYASDMWSFGCIVLQLLTGETPFSGGSAYLTFLRIQNGNYYMPNFLSEDAKDLISKLLQRDPKSRLGGTETNAMSAVKAHPFFKGIDFDNHMLALPPSNHFCGSKLFSLVKSLVDAESKRDAQHPLSYDDDLLQKQIEAQSSRDKSILMHILRRQQVLHLPGMYPRFFSSVSLGRCMYARDHVYLGLEHELQNQWTENFSFMLLSGPKLGLASAIAEADNRGGSTWETELATFLDAIDILNSQRPAFVVICGDFVNASPSQEFYDAQVKAFQKLLNQLIPAIRLVLCLCLIASHLLIQAFLNSLFRQVFVAGCNEFRDQDEFKKYQERFGDARFSFWFGGIKFVVANTAILCGKNWSIEEAAQAEWIKFELSNGKLCARGTAVISGHSLSPKTLGTADVDTTESTHDTHNDDVPEQFRAKYWDIIKNGQACILMSGSSHTNNETSVVIKASEEGADEYNCDIVRCKTPWGGASSVIYHTEVSQSSLTSKPIYVEHASARFSPSPIKATQGSSIASEENEQQSVLASEMVSLSVSLADN</sequence>
<dbReference type="SUPFAM" id="SSF56112">
    <property type="entry name" value="Protein kinase-like (PK-like)"/>
    <property type="match status" value="1"/>
</dbReference>
<feature type="binding site" evidence="7">
    <location>
        <position position="241"/>
    </location>
    <ligand>
        <name>ATP</name>
        <dbReference type="ChEBI" id="CHEBI:30616"/>
    </ligand>
</feature>
<name>A0A0N7L3F1_PLAHL</name>
<dbReference type="PROSITE" id="PS50011">
    <property type="entry name" value="PROTEIN_KINASE_DOM"/>
    <property type="match status" value="1"/>
</dbReference>
<evidence type="ECO:0000256" key="5">
    <source>
        <dbReference type="ARBA" id="ARBA00022777"/>
    </source>
</evidence>
<evidence type="ECO:0000256" key="3">
    <source>
        <dbReference type="ARBA" id="ARBA00022679"/>
    </source>
</evidence>
<organism evidence="9 10">
    <name type="scientific">Plasmopara halstedii</name>
    <name type="common">Downy mildew of sunflower</name>
    <dbReference type="NCBI Taxonomy" id="4781"/>
    <lineage>
        <taxon>Eukaryota</taxon>
        <taxon>Sar</taxon>
        <taxon>Stramenopiles</taxon>
        <taxon>Oomycota</taxon>
        <taxon>Peronosporomycetes</taxon>
        <taxon>Peronosporales</taxon>
        <taxon>Peronosporaceae</taxon>
        <taxon>Plasmopara</taxon>
    </lineage>
</organism>
<dbReference type="FunFam" id="3.40.50.300:FF:001447">
    <property type="entry name" value="Ras-related protein Rab-1B"/>
    <property type="match status" value="1"/>
</dbReference>
<dbReference type="Gene3D" id="3.30.200.20">
    <property type="entry name" value="Phosphorylase Kinase, domain 1"/>
    <property type="match status" value="1"/>
</dbReference>
<dbReference type="Gene3D" id="1.10.510.10">
    <property type="entry name" value="Transferase(Phosphotransferase) domain 1"/>
    <property type="match status" value="1"/>
</dbReference>
<dbReference type="PRINTS" id="PR00449">
    <property type="entry name" value="RASTRNSFRMNG"/>
</dbReference>
<dbReference type="SMART" id="SM00176">
    <property type="entry name" value="RAN"/>
    <property type="match status" value="1"/>
</dbReference>
<accession>A0A0N7L3F1</accession>
<dbReference type="GO" id="GO:0005525">
    <property type="term" value="F:GTP binding"/>
    <property type="evidence" value="ECO:0007669"/>
    <property type="project" value="InterPro"/>
</dbReference>
<dbReference type="InterPro" id="IPR000719">
    <property type="entry name" value="Prot_kinase_dom"/>
</dbReference>
<evidence type="ECO:0000256" key="7">
    <source>
        <dbReference type="PROSITE-ProRule" id="PRU10141"/>
    </source>
</evidence>
<dbReference type="SMART" id="SM00174">
    <property type="entry name" value="RHO"/>
    <property type="match status" value="1"/>
</dbReference>
<keyword evidence="5 9" id="KW-0418">Kinase</keyword>
<evidence type="ECO:0000256" key="6">
    <source>
        <dbReference type="ARBA" id="ARBA00022840"/>
    </source>
</evidence>
<dbReference type="Proteomes" id="UP000054928">
    <property type="component" value="Unassembled WGS sequence"/>
</dbReference>
<keyword evidence="3" id="KW-0808">Transferase</keyword>
<dbReference type="PROSITE" id="PS00108">
    <property type="entry name" value="PROTEIN_KINASE_ST"/>
    <property type="match status" value="1"/>
</dbReference>
<keyword evidence="2" id="KW-0723">Serine/threonine-protein kinase</keyword>
<reference evidence="10" key="1">
    <citation type="submission" date="2014-09" db="EMBL/GenBank/DDBJ databases">
        <authorList>
            <person name="Sharma Rahul"/>
            <person name="Thines Marco"/>
        </authorList>
    </citation>
    <scope>NUCLEOTIDE SEQUENCE [LARGE SCALE GENOMIC DNA]</scope>
</reference>
<evidence type="ECO:0000259" key="8">
    <source>
        <dbReference type="PROSITE" id="PS50011"/>
    </source>
</evidence>
<keyword evidence="10" id="KW-1185">Reference proteome</keyword>
<dbReference type="CDD" id="cd05581">
    <property type="entry name" value="STKc_PDK1"/>
    <property type="match status" value="1"/>
</dbReference>
<dbReference type="SUPFAM" id="SSF56300">
    <property type="entry name" value="Metallo-dependent phosphatases"/>
    <property type="match status" value="1"/>
</dbReference>
<dbReference type="Gene3D" id="3.40.50.300">
    <property type="entry name" value="P-loop containing nucleotide triphosphate hydrolases"/>
    <property type="match status" value="2"/>
</dbReference>
<evidence type="ECO:0000256" key="2">
    <source>
        <dbReference type="ARBA" id="ARBA00022527"/>
    </source>
</evidence>
<dbReference type="PROSITE" id="PS51419">
    <property type="entry name" value="RAB"/>
    <property type="match status" value="1"/>
</dbReference>
<dbReference type="InterPro" id="IPR005225">
    <property type="entry name" value="Small_GTP-bd"/>
</dbReference>
<proteinExistence type="inferred from homology"/>
<dbReference type="InterPro" id="IPR039046">
    <property type="entry name" value="PDPK1"/>
</dbReference>
<comment type="similarity">
    <text evidence="1">Belongs to the protein kinase superfamily. AGC Ser/Thr protein kinase family. PDPK1 subfamily.</text>
</comment>
<dbReference type="PROSITE" id="PS00107">
    <property type="entry name" value="PROTEIN_KINASE_ATP"/>
    <property type="match status" value="1"/>
</dbReference>
<dbReference type="InterPro" id="IPR027417">
    <property type="entry name" value="P-loop_NTPase"/>
</dbReference>
<dbReference type="PANTHER" id="PTHR24353">
    <property type="entry name" value="CYCLIC NUCLEOTIDE-DEPENDENT PROTEIN KINASE"/>
    <property type="match status" value="1"/>
</dbReference>
<dbReference type="InterPro" id="IPR017441">
    <property type="entry name" value="Protein_kinase_ATP_BS"/>
</dbReference>
<dbReference type="SMART" id="SM00173">
    <property type="entry name" value="RAS"/>
    <property type="match status" value="1"/>
</dbReference>
<dbReference type="RefSeq" id="XP_024572068.1">
    <property type="nucleotide sequence ID" value="XM_024727081.1"/>
</dbReference>
<dbReference type="FunFam" id="1.10.510.10:FF:000571">
    <property type="entry name" value="Maternal embryonic leucine zipper kinase"/>
    <property type="match status" value="1"/>
</dbReference>
<dbReference type="AlphaFoldDB" id="A0A0N7L3F1"/>
<feature type="domain" description="Protein kinase" evidence="8">
    <location>
        <begin position="212"/>
        <end position="480"/>
    </location>
</feature>